<dbReference type="GO" id="GO:0008270">
    <property type="term" value="F:zinc ion binding"/>
    <property type="evidence" value="ECO:0007669"/>
    <property type="project" value="UniProtKB-KW"/>
</dbReference>
<evidence type="ECO:0000313" key="11">
    <source>
        <dbReference type="EMBL" id="GMH54096.1"/>
    </source>
</evidence>
<dbReference type="SMART" id="SM00396">
    <property type="entry name" value="ZnF_UBR1"/>
    <property type="match status" value="1"/>
</dbReference>
<evidence type="ECO:0000259" key="10">
    <source>
        <dbReference type="PROSITE" id="PS51999"/>
    </source>
</evidence>
<feature type="zinc finger region" description="UBR-type" evidence="5">
    <location>
        <begin position="2018"/>
        <end position="2091"/>
    </location>
</feature>
<name>A0A9W6ZJU2_9STRA</name>
<evidence type="ECO:0000256" key="4">
    <source>
        <dbReference type="PROSITE-ProRule" id="PRU00322"/>
    </source>
</evidence>
<dbReference type="InterPro" id="IPR000433">
    <property type="entry name" value="Znf_ZZ"/>
</dbReference>
<dbReference type="PANTHER" id="PTHR21725">
    <property type="entry name" value="E3 UBIQUITIN-PROTEIN LIGASE UBR4"/>
    <property type="match status" value="1"/>
</dbReference>
<keyword evidence="2 4" id="KW-0863">Zinc-finger</keyword>
<dbReference type="EMBL" id="BRXY01000024">
    <property type="protein sequence ID" value="GMH54096.1"/>
    <property type="molecule type" value="Genomic_DNA"/>
</dbReference>
<organism evidence="11 12">
    <name type="scientific">Triparma strigata</name>
    <dbReference type="NCBI Taxonomy" id="1606541"/>
    <lineage>
        <taxon>Eukaryota</taxon>
        <taxon>Sar</taxon>
        <taxon>Stramenopiles</taxon>
        <taxon>Ochrophyta</taxon>
        <taxon>Bolidophyceae</taxon>
        <taxon>Parmales</taxon>
        <taxon>Triparmaceae</taxon>
        <taxon>Triparma</taxon>
    </lineage>
</organism>
<feature type="coiled-coil region" evidence="6">
    <location>
        <begin position="3533"/>
        <end position="3560"/>
    </location>
</feature>
<keyword evidence="12" id="KW-1185">Reference proteome</keyword>
<feature type="domain" description="GRF-type" evidence="10">
    <location>
        <begin position="3579"/>
        <end position="3621"/>
    </location>
</feature>
<dbReference type="OrthoDB" id="207417at2759"/>
<keyword evidence="3" id="KW-0862">Zinc</keyword>
<evidence type="ECO:0000256" key="7">
    <source>
        <dbReference type="SAM" id="MobiDB-lite"/>
    </source>
</evidence>
<dbReference type="InterPro" id="IPR010666">
    <property type="entry name" value="Znf_GRF"/>
</dbReference>
<dbReference type="Pfam" id="PF06839">
    <property type="entry name" value="Zn_ribbon_GRF"/>
    <property type="match status" value="1"/>
</dbReference>
<dbReference type="PROSITE" id="PS01358">
    <property type="entry name" value="ZF_RANBP2_1"/>
    <property type="match status" value="1"/>
</dbReference>
<dbReference type="InterPro" id="IPR003126">
    <property type="entry name" value="Znf_UBR"/>
</dbReference>
<dbReference type="Pfam" id="PF00569">
    <property type="entry name" value="ZZ"/>
    <property type="match status" value="1"/>
</dbReference>
<evidence type="ECO:0000259" key="8">
    <source>
        <dbReference type="PROSITE" id="PS50199"/>
    </source>
</evidence>
<feature type="region of interest" description="Disordered" evidence="7">
    <location>
        <begin position="259"/>
        <end position="310"/>
    </location>
</feature>
<evidence type="ECO:0000256" key="5">
    <source>
        <dbReference type="PROSITE-ProRule" id="PRU00508"/>
    </source>
</evidence>
<protein>
    <submittedName>
        <fullName evidence="11">Uncharacterized protein</fullName>
    </submittedName>
</protein>
<feature type="compositionally biased region" description="Low complexity" evidence="7">
    <location>
        <begin position="283"/>
        <end position="309"/>
    </location>
</feature>
<feature type="region of interest" description="Disordered" evidence="7">
    <location>
        <begin position="2128"/>
        <end position="2176"/>
    </location>
</feature>
<keyword evidence="1" id="KW-0479">Metal-binding</keyword>
<feature type="domain" description="UBR-type" evidence="9">
    <location>
        <begin position="2018"/>
        <end position="2091"/>
    </location>
</feature>
<dbReference type="InterPro" id="IPR045189">
    <property type="entry name" value="UBR4-like"/>
</dbReference>
<feature type="compositionally biased region" description="Basic and acidic residues" evidence="7">
    <location>
        <begin position="2151"/>
        <end position="2164"/>
    </location>
</feature>
<comment type="caution">
    <text evidence="11">The sequence shown here is derived from an EMBL/GenBank/DDBJ whole genome shotgun (WGS) entry which is preliminary data.</text>
</comment>
<dbReference type="PROSITE" id="PS51157">
    <property type="entry name" value="ZF_UBR"/>
    <property type="match status" value="1"/>
</dbReference>
<dbReference type="InterPro" id="IPR043145">
    <property type="entry name" value="Znf_ZZ_sf"/>
</dbReference>
<accession>A0A9W6ZJU2</accession>
<evidence type="ECO:0000256" key="2">
    <source>
        <dbReference type="ARBA" id="ARBA00022771"/>
    </source>
</evidence>
<dbReference type="PROSITE" id="PS50199">
    <property type="entry name" value="ZF_RANBP2_2"/>
    <property type="match status" value="1"/>
</dbReference>
<proteinExistence type="predicted"/>
<dbReference type="PROSITE" id="PS51999">
    <property type="entry name" value="ZF_GRF"/>
    <property type="match status" value="1"/>
</dbReference>
<evidence type="ECO:0000256" key="1">
    <source>
        <dbReference type="ARBA" id="ARBA00022723"/>
    </source>
</evidence>
<dbReference type="Gene3D" id="3.30.60.90">
    <property type="match status" value="1"/>
</dbReference>
<feature type="region of interest" description="Disordered" evidence="7">
    <location>
        <begin position="2502"/>
        <end position="2538"/>
    </location>
</feature>
<dbReference type="SUPFAM" id="SSF57850">
    <property type="entry name" value="RING/U-box"/>
    <property type="match status" value="1"/>
</dbReference>
<dbReference type="Pfam" id="PF02207">
    <property type="entry name" value="zf-UBR"/>
    <property type="match status" value="1"/>
</dbReference>
<gene>
    <name evidence="11" type="ORF">TrST_g5753</name>
</gene>
<evidence type="ECO:0000256" key="6">
    <source>
        <dbReference type="SAM" id="Coils"/>
    </source>
</evidence>
<feature type="region of interest" description="Disordered" evidence="7">
    <location>
        <begin position="1"/>
        <end position="30"/>
    </location>
</feature>
<feature type="region of interest" description="Disordered" evidence="7">
    <location>
        <begin position="3408"/>
        <end position="3438"/>
    </location>
</feature>
<evidence type="ECO:0000256" key="3">
    <source>
        <dbReference type="ARBA" id="ARBA00022833"/>
    </source>
</evidence>
<dbReference type="InterPro" id="IPR001876">
    <property type="entry name" value="Znf_RanBP2"/>
</dbReference>
<keyword evidence="6" id="KW-0175">Coiled coil</keyword>
<evidence type="ECO:0000313" key="12">
    <source>
        <dbReference type="Proteomes" id="UP001165085"/>
    </source>
</evidence>
<dbReference type="Proteomes" id="UP001165085">
    <property type="component" value="Unassembled WGS sequence"/>
</dbReference>
<sequence length="4355" mass="476002">MPPKKGTAKKPAASKASTRKRKSTSVSEPVPAKPLLSTFLALLNTLASPECVASLFPQRKDAAASKKKGASNQTIFLQPLGIPYDARLHSLPSLINLTLEYLNVSTSTVPDAVVLSLFSRAAAAYVVAGAGKLDGIMNEDATGRVKETISHCCTLIVHSCLKAFSILSQTCSGLSPIPPTCTPFNVHQGLLSLTSALEMVANMSPRPSNQPLVAGNGFPDHQPTKEEFEELSKGMTSTIENTILKNHIEEMIVPFVASFDSADAPPPTTSPPKKQSPKRKTQKTSSASSSPNKASPASFPPANSFNANNHTKSKPYPLSMLPSSYILLQHPLSDFTLAPTYKRPLKCWAAESLIYLCKGDEVLFPELANMLENWEESSRVFEVVSTPSRPQPFTVYHHVKKEPLVNLVAISCRLATVVTDALSNVGCAPGSKHDAPDAVKNYHAMLETLNPTMLTNPKLIPSSILPSSSSSQTSSQTSPSQLDARNTVFRFAHALTTLHMVTLSKIQTGVHIGSVAKKVINAANAVETINTYPIYPQTFYVLENLPSCVVQLVTLSIKNRNATPDTSSTNDVSMRLENRLRHYISAIVLSRASPTSPFDCRVTAPALSNLVKAIKADSNSKPYYDESGSGYPNPNPIAFITKALTEPLTPSAEESTNPGSCAGVFTTNRAHGLVALYIRAHQTSQEKKADRSHSKRNCEGLLSSLLSIVSHCYKTPVEPRAPATKEREEFRRTGVNYCRAAARSRAEIATEAITALADLLSLQDRTYIREEMRRHFNSEHLDSALKLVQRYEDEIIHPGLLTIAKRPQSQLQLMYYSLENRLYHLTVSILETLARATSADQCVVRNLDARVPQSLQQVQLGGSPLDPTLTIPEFFFEETIDYVMSLSETGTTWPINLNRAYFAFLHPLFGQTNKVGKAGHAARIFLAAIPSIKSMLSGDSTSTSAHCSAANVEQFISVPLSEENSKFLALTFALCNSSMQNTFLAELLSAVNGSISTSTPGPVYSSAVGRFLRLLNVLFKMRKFPQYVKKALLKHNALDSQYASLGLYNTQTYKQPEAGQHDQSTLTYVKNYFMKDFGFEIKVEKEWEKTVNIISEEQVGLASSFIDSCMRLGEVTAKFDACYLLQSAYMADDELVAFSSSGISHELLKAKRNVVEFARETETLSSYANLPEGKKGKRVETFKKHVGKLLEGTEGRGGVLLHQLQAKATYSTQIVSGMIFSPSHFPRLNAGKPRADSGGSFGFDESDEFSIGLPPPPPGGLSASQNDAQAEEMNVDWFYDLVSSGNSSTSSENAVSPFHPDDFGESNPTCSLDATTALDLTLKMLSSALDDLDQSLNSFNAHVFERALPAVCSKKDSSNFTRELAEVLFSMDYGNDQTGGNAGSSASRAIVVSGGKDPIAATKALQRDDVRRDSVFTCSHVVDASSIRGCQEVMRSCFSKMNNGTDDYFKQCQVSAAYQTPRFIEGRITGFKSTLRSAAGEKNFLETFVKRSAYEWELLLNESLLSFAFGGVQLGAQRNKTYAQVSNMANDNLHSVKGTIAYARRTVMVAAQALVPLCNALRFFMTLDPRIVNPALRKNKPNSLDSFSSKAMPVVERACQMLFNLSGNSLLEDLLSNVYSKCLRDLSVSKLDVFMPGTSPKDMMPMREREFEACTKSLRMTHALANLTCLLSMTEVNVSSAQTKKVVAARNSYIENVLKYILAHNMSDSTAADQYYFPLALGATNSDGSRDQVTAISNDIFTIASFGMKHPASHSVQLENLCYAKQCLYDIEASITLLVKALFVPENRITKSNKELIAKVLESVALLPGKPFRIVDPSRVEEPTKLSHFVLVGLDSIAPAALRKFIEVEICGGTELGGHMTETLTSGLATCWVVEEGKGPPNNLALKLGRRVFTTVFDKMDDWLEGADEANIAIRKLVMLFCYLCVNLDELGNAVHKLLNEKKGKDEEVMEIWRVKVLRGLLGIIASNGQEEVDGRGGGEAGPDGTAREVVAKSPLQFKAYTNALAAAPAACVDNTKNVCSYSQTGEEFTEQHWYNCYTCGLHWDKGCCSLCARICHKGHDVSYSRYSSFFCDCGDGAKSLAGNKCHCLTPLSSSRVKGLFQGNIEPPPSSALGQAVASFYGKMRALPKSGGRAPAKRAPRAAYKFSASRSEPDFDAAPKDSPKNDSVALAEGEENSLSLVSEKSLELTDESKGVLAKRSEDQDWARQIFNIFRAFVIRATIAKGDGDDGDDMEIDDGSPRVKSARLRGCSVGSVEDFELDASGGGKGMRSGKVLNLKSFTDSGIFSPVRACKESTFKVPPRGAQPYSTGSSVEAASERAHRQSMEEFGLRRCLLAVDSRGRTIVAEKNDLSFFCASSALNVSAFSSPSWTRPPIERSALGVVGKNLSQFKIIGLKLNSINERFLLVWGTNQLSFKVLDDTCTSVVKSTNICLELDSCESKAVVDVDWVPGNETCFVVTTTNCVKYYDLLADFNVNEMGELIPLVFYLIHFEEGGFAKSAAVLPPPPESEQKQCRYDEDGDEDRDDDEDDEDDNSLVELESGHRWDASVVVMSNDGRLYPITITRSIDRDYEDDGERFLETETSLKIPVAGVRKLTGGAIEAPGKTVTTLGNGIEIHYCADSKCMAYSCKDAPTLMLTFSSVSRRIISSFQLLPRVIPSVLGLSTNNKTGVGYNISGPFLNFREVPMAEAGVFRLVCTGLSSAGGKPAATVSIEYSENEVKFDEFVWPRKESKSQSICGLSIFTIPFQAASGVFFERVYAQQLFEDGSSTWWGEGGGEGEVKEPNANAVELEQGAGGAWRAKAGPRSKDLPFAKGKASASSIAVHPDSTFDLGVYEGLEEKTGQVVFGGDLIGSTLDQSSIRKRLSQHGDDYIMGGGGGSNNSLTVRLSEEAGADKAIVAVRFLFGQASTEHIPESYSVLGREKRVTHKFKRWHNFAFTDEEILLGITQGFVNVAIKASGVGRNIIVDGMEVYVKKKSEVPRLEERWVVGGVIATDMGGGGSALAAPTAMATGQGATGAREDHDDRNILLGLIDNGNTSTIDGLIESVKCLVEIGKLDAGKGFLRAGKGTETTTLQEEFLGSGEGSLLSLLRASALDAVSPMKSTLRDSICRVLELVLPDREEREFVIDLATLQGVALVALNLKAITEKQDLKEGQFLHTKMNTCLKVIAAVCEARGGNFSKADDEIEKSEGRRLVDLCIAVCLDGAKVNLEDSSKAEIVKNLVKVSLFQWKVDKNFQAFDSRLSSLLKLGAEAGLKPSIYGTLGDILSGPTLKEQEVRQERERERVFAQRASEGGPAAPTVKTIQYRCDGCQLYPIRGVRYSIEGVDLDLCSSCYNNGIIDNAERASENLAVVNGKDLAVEVRTLMRMEEFKVEGKPESAEWACGVCSLINVGSELRCTVCLSSRPTRGEEDKEEDKEEDNSSGKKRAFAETEEGNAAEPVVEEPIFNPYADLIEHVVENTLKNFISTYLAANVEENRSQIELLVKLTCTDDEKFVIRVVEKLIECVFLRDRQDVLLACGEDLAKTLLYFLCRFEREEEKEKEKEKKEEEKTSEQEVRKIAAELALRKNDKTDPRFVCPTHNVPAVRRRVSQGVDAERRFYVCGMPKEQRCSYYEWADGLGGGNPLGKGQAKEVKEPPATFKRVLKDKRVLGLLLSKLKAITDDVAGHELVLDILVHDHHRRTKNLKVEKKEEKPEVKKSLIAGAYSNNKFVGGFLRKEGEEEEGGWRRQLTIDVDSPIEFSVASAAATSATNASTNNPNVLKFGTSNLLLEEFMKLSTCISEFGGAEAKRLFGSDWQDFCCEILGEEERGGGGGGGGEVDLAKDAAKDLLLSLCPNKKAYVRIRDWYNFSRELKTLTAASKGLVEAAEKVWERGRSCIVDDEVEGEMGFDILQQPLQAVVVEDLVAETSCSIANRSIIGKSTQNLLLAVERRKRNWRKFGRDFSLNGIKPISLCLALSCVIGDLKTQETLLELVLTGIEDEEEEEEKVTLPLTKKRKKSIPERKELLLGGVEVDHLKLFSQSNVVSGRSLAIRALSTKIAIQGFKFLPAVKKSDFLRWCVQDKGSVWENNNHFVEMISGLVEGGAGAGVVLKPFTNRVCQKLESLLKHSEPDSLTSFIDLVAKISNPTAVEEEKEAFVVRSLSSLKLKSSAESFAEIVKLKNRQKISKVHLEISEPRGKYVKTIKISTSPVLDDECWEEVGVITLSKAATSGSCELPEGVVAAALKFHYAEFFEKSGGEGGAMCPRCSRAVTNAHGVCGICGEVIFQCRRCRNINYEAVGSFLCTDCGYCSSGSFGYSLSCVPASDATPIISKVAYERLNSLLKGVKTKIAKTELEFSAEREALLNFTGEELS</sequence>
<reference evidence="12" key="1">
    <citation type="journal article" date="2023" name="Commun. Biol.">
        <title>Genome analysis of Parmales, the sister group of diatoms, reveals the evolutionary specialization of diatoms from phago-mixotrophs to photoautotrophs.</title>
        <authorList>
            <person name="Ban H."/>
            <person name="Sato S."/>
            <person name="Yoshikawa S."/>
            <person name="Yamada K."/>
            <person name="Nakamura Y."/>
            <person name="Ichinomiya M."/>
            <person name="Sato N."/>
            <person name="Blanc-Mathieu R."/>
            <person name="Endo H."/>
            <person name="Kuwata A."/>
            <person name="Ogata H."/>
        </authorList>
    </citation>
    <scope>NUCLEOTIDE SEQUENCE [LARGE SCALE GENOMIC DNA]</scope>
    <source>
        <strain evidence="12">NIES 3701</strain>
    </source>
</reference>
<dbReference type="PANTHER" id="PTHR21725:SF1">
    <property type="entry name" value="E3 UBIQUITIN-PROTEIN LIGASE UBR4"/>
    <property type="match status" value="1"/>
</dbReference>
<evidence type="ECO:0000259" key="9">
    <source>
        <dbReference type="PROSITE" id="PS51157"/>
    </source>
</evidence>
<feature type="compositionally biased region" description="Acidic residues" evidence="7">
    <location>
        <begin position="3413"/>
        <end position="3422"/>
    </location>
</feature>
<feature type="domain" description="RanBP2-type" evidence="8">
    <location>
        <begin position="3379"/>
        <end position="3408"/>
    </location>
</feature>
<feature type="compositionally biased region" description="Acidic residues" evidence="7">
    <location>
        <begin position="2518"/>
        <end position="2535"/>
    </location>
</feature>